<feature type="domain" description="EF-hand" evidence="5">
    <location>
        <begin position="139"/>
        <end position="172"/>
    </location>
</feature>
<dbReference type="PROSITE" id="PS00018">
    <property type="entry name" value="EF_HAND_1"/>
    <property type="match status" value="2"/>
</dbReference>
<accession>A0A8J6B5Q0</accession>
<evidence type="ECO:0000259" key="5">
    <source>
        <dbReference type="PROSITE" id="PS50222"/>
    </source>
</evidence>
<dbReference type="InterPro" id="IPR050230">
    <property type="entry name" value="CALM/Myosin/TropC-like"/>
</dbReference>
<gene>
    <name evidence="6" type="ORF">J8273_2565</name>
</gene>
<dbReference type="SUPFAM" id="SSF47473">
    <property type="entry name" value="EF-hand"/>
    <property type="match status" value="1"/>
</dbReference>
<sequence length="172" mass="19861">MATRSSFAGDYSRLTRNPRKRASRPELTDEQKQEVKEAFDLFDTDKSGSIDYHELKVAMRALGFEVKKEEVQRLMTEYDRTGSGEIDFDSFVEIMTAKIADRDPREEMLKAFRLFDDDSTGRITLKNLKRVAKELGENMTDDELQAMVDEFDRDGSGDINQEEFLAIMQSSY</sequence>
<dbReference type="FunFam" id="1.10.238.10:FF:000077">
    <property type="entry name" value="Centrin 1"/>
    <property type="match status" value="1"/>
</dbReference>
<dbReference type="PANTHER" id="PTHR23048:SF59">
    <property type="entry name" value="EF-HAND SUPERFAMILY PROTEIN"/>
    <property type="match status" value="1"/>
</dbReference>
<organism evidence="6 7">
    <name type="scientific">Carpediemonas membranifera</name>
    <dbReference type="NCBI Taxonomy" id="201153"/>
    <lineage>
        <taxon>Eukaryota</taxon>
        <taxon>Metamonada</taxon>
        <taxon>Carpediemonas-like organisms</taxon>
        <taxon>Carpediemonas</taxon>
    </lineage>
</organism>
<keyword evidence="3" id="KW-0106">Calcium</keyword>
<reference evidence="6" key="1">
    <citation type="submission" date="2021-05" db="EMBL/GenBank/DDBJ databases">
        <title>A free-living protist that lacks canonical eukaryotic 1 DNA replication and segregation systems.</title>
        <authorList>
            <person name="Salas-Leiva D.E."/>
            <person name="Tromer E.C."/>
            <person name="Curtis B.A."/>
            <person name="Jerlstrom-Hultqvist J."/>
            <person name="Kolisko M."/>
            <person name="Yi Z."/>
            <person name="Salas-Leiva J.S."/>
            <person name="Gallot-Lavallee L."/>
            <person name="Kops G.J.P.L."/>
            <person name="Archibald J.M."/>
            <person name="Simpson A.G.B."/>
            <person name="Roger A.J."/>
        </authorList>
    </citation>
    <scope>NUCLEOTIDE SEQUENCE</scope>
    <source>
        <strain evidence="6">BICM</strain>
    </source>
</reference>
<dbReference type="EMBL" id="JAHDYR010000007">
    <property type="protein sequence ID" value="KAG9396213.1"/>
    <property type="molecule type" value="Genomic_DNA"/>
</dbReference>
<keyword evidence="2" id="KW-0677">Repeat</keyword>
<dbReference type="Pfam" id="PF13499">
    <property type="entry name" value="EF-hand_7"/>
    <property type="match status" value="2"/>
</dbReference>
<feature type="domain" description="EF-hand" evidence="5">
    <location>
        <begin position="66"/>
        <end position="101"/>
    </location>
</feature>
<evidence type="ECO:0000256" key="3">
    <source>
        <dbReference type="ARBA" id="ARBA00022837"/>
    </source>
</evidence>
<evidence type="ECO:0000256" key="2">
    <source>
        <dbReference type="ARBA" id="ARBA00022737"/>
    </source>
</evidence>
<dbReference type="InterPro" id="IPR002048">
    <property type="entry name" value="EF_hand_dom"/>
</dbReference>
<comment type="caution">
    <text evidence="6">The sequence shown here is derived from an EMBL/GenBank/DDBJ whole genome shotgun (WGS) entry which is preliminary data.</text>
</comment>
<proteinExistence type="predicted"/>
<feature type="compositionally biased region" description="Basic and acidic residues" evidence="4">
    <location>
        <begin position="23"/>
        <end position="32"/>
    </location>
</feature>
<dbReference type="GO" id="GO:0016460">
    <property type="term" value="C:myosin II complex"/>
    <property type="evidence" value="ECO:0007669"/>
    <property type="project" value="TreeGrafter"/>
</dbReference>
<dbReference type="InterPro" id="IPR011992">
    <property type="entry name" value="EF-hand-dom_pair"/>
</dbReference>
<feature type="domain" description="EF-hand" evidence="5">
    <location>
        <begin position="103"/>
        <end position="138"/>
    </location>
</feature>
<feature type="domain" description="EF-hand" evidence="5">
    <location>
        <begin position="30"/>
        <end position="65"/>
    </location>
</feature>
<dbReference type="CDD" id="cd00051">
    <property type="entry name" value="EFh"/>
    <property type="match status" value="1"/>
</dbReference>
<dbReference type="PROSITE" id="PS50222">
    <property type="entry name" value="EF_HAND_2"/>
    <property type="match status" value="4"/>
</dbReference>
<dbReference type="Proteomes" id="UP000717585">
    <property type="component" value="Unassembled WGS sequence"/>
</dbReference>
<dbReference type="OrthoDB" id="26525at2759"/>
<dbReference type="PANTHER" id="PTHR23048">
    <property type="entry name" value="MYOSIN LIGHT CHAIN 1, 3"/>
    <property type="match status" value="1"/>
</dbReference>
<evidence type="ECO:0000313" key="6">
    <source>
        <dbReference type="EMBL" id="KAG9396213.1"/>
    </source>
</evidence>
<evidence type="ECO:0000313" key="7">
    <source>
        <dbReference type="Proteomes" id="UP000717585"/>
    </source>
</evidence>
<dbReference type="Gene3D" id="1.10.238.10">
    <property type="entry name" value="EF-hand"/>
    <property type="match status" value="2"/>
</dbReference>
<dbReference type="GO" id="GO:0005509">
    <property type="term" value="F:calcium ion binding"/>
    <property type="evidence" value="ECO:0007669"/>
    <property type="project" value="InterPro"/>
</dbReference>
<keyword evidence="7" id="KW-1185">Reference proteome</keyword>
<feature type="region of interest" description="Disordered" evidence="4">
    <location>
        <begin position="1"/>
        <end position="32"/>
    </location>
</feature>
<evidence type="ECO:0000256" key="4">
    <source>
        <dbReference type="SAM" id="MobiDB-lite"/>
    </source>
</evidence>
<dbReference type="InterPro" id="IPR018247">
    <property type="entry name" value="EF_Hand_1_Ca_BS"/>
</dbReference>
<keyword evidence="1" id="KW-0479">Metal-binding</keyword>
<name>A0A8J6B5Q0_9EUKA</name>
<evidence type="ECO:0000256" key="1">
    <source>
        <dbReference type="ARBA" id="ARBA00022723"/>
    </source>
</evidence>
<dbReference type="AlphaFoldDB" id="A0A8J6B5Q0"/>
<protein>
    <submittedName>
        <fullName evidence="6">Calmodulin-like protein</fullName>
    </submittedName>
</protein>
<dbReference type="SMART" id="SM00054">
    <property type="entry name" value="EFh"/>
    <property type="match status" value="4"/>
</dbReference>